<accession>A0A8J2PJI8</accession>
<comment type="caution">
    <text evidence="4">The sequence shown here is derived from an EMBL/GenBank/DDBJ whole genome shotgun (WGS) entry which is preliminary data.</text>
</comment>
<gene>
    <name evidence="4" type="ORF">AFUS01_LOCUS26925</name>
</gene>
<reference evidence="4" key="1">
    <citation type="submission" date="2021-06" db="EMBL/GenBank/DDBJ databases">
        <authorList>
            <person name="Hodson N. C."/>
            <person name="Mongue J. A."/>
            <person name="Jaron S. K."/>
        </authorList>
    </citation>
    <scope>NUCLEOTIDE SEQUENCE</scope>
</reference>
<proteinExistence type="predicted"/>
<dbReference type="PROSITE" id="PS50157">
    <property type="entry name" value="ZINC_FINGER_C2H2_2"/>
    <property type="match status" value="1"/>
</dbReference>
<feature type="domain" description="C2H2-type" evidence="3">
    <location>
        <begin position="91"/>
        <end position="119"/>
    </location>
</feature>
<evidence type="ECO:0000259" key="3">
    <source>
        <dbReference type="PROSITE" id="PS50157"/>
    </source>
</evidence>
<organism evidence="4 5">
    <name type="scientific">Allacma fusca</name>
    <dbReference type="NCBI Taxonomy" id="39272"/>
    <lineage>
        <taxon>Eukaryota</taxon>
        <taxon>Metazoa</taxon>
        <taxon>Ecdysozoa</taxon>
        <taxon>Arthropoda</taxon>
        <taxon>Hexapoda</taxon>
        <taxon>Collembola</taxon>
        <taxon>Symphypleona</taxon>
        <taxon>Sminthuridae</taxon>
        <taxon>Allacma</taxon>
    </lineage>
</organism>
<keyword evidence="1" id="KW-0862">Zinc</keyword>
<evidence type="ECO:0000256" key="2">
    <source>
        <dbReference type="SAM" id="MobiDB-lite"/>
    </source>
</evidence>
<dbReference type="AlphaFoldDB" id="A0A8J2PJI8"/>
<keyword evidence="1" id="KW-0479">Metal-binding</keyword>
<name>A0A8J2PJI8_9HEXA</name>
<dbReference type="PROSITE" id="PS00028">
    <property type="entry name" value="ZINC_FINGER_C2H2_1"/>
    <property type="match status" value="1"/>
</dbReference>
<dbReference type="Proteomes" id="UP000708208">
    <property type="component" value="Unassembled WGS sequence"/>
</dbReference>
<keyword evidence="5" id="KW-1185">Reference proteome</keyword>
<feature type="compositionally biased region" description="Basic residues" evidence="2">
    <location>
        <begin position="33"/>
        <end position="62"/>
    </location>
</feature>
<evidence type="ECO:0000313" key="4">
    <source>
        <dbReference type="EMBL" id="CAG7816299.1"/>
    </source>
</evidence>
<protein>
    <recommendedName>
        <fullName evidence="3">C2H2-type domain-containing protein</fullName>
    </recommendedName>
</protein>
<evidence type="ECO:0000256" key="1">
    <source>
        <dbReference type="PROSITE-ProRule" id="PRU00042"/>
    </source>
</evidence>
<feature type="region of interest" description="Disordered" evidence="2">
    <location>
        <begin position="21"/>
        <end position="62"/>
    </location>
</feature>
<keyword evidence="1" id="KW-0863">Zinc-finger</keyword>
<dbReference type="InterPro" id="IPR013087">
    <property type="entry name" value="Znf_C2H2_type"/>
</dbReference>
<dbReference type="GO" id="GO:0008270">
    <property type="term" value="F:zinc ion binding"/>
    <property type="evidence" value="ECO:0007669"/>
    <property type="project" value="UniProtKB-KW"/>
</dbReference>
<sequence length="124" mass="14366">MDMRNCFVKLEPPPTIPKLNKIKKTVRFNLKPSKGKSPAKPKPRKRRRKRFQLPKRKSHSRKLVVHHAENLKDAICMEIPEDEVNVVAQTCKCSLCAKEFALQVSLLSHYMFAHAGRKPLRILN</sequence>
<dbReference type="EMBL" id="CAJVCH010366639">
    <property type="protein sequence ID" value="CAG7816299.1"/>
    <property type="molecule type" value="Genomic_DNA"/>
</dbReference>
<evidence type="ECO:0000313" key="5">
    <source>
        <dbReference type="Proteomes" id="UP000708208"/>
    </source>
</evidence>